<dbReference type="GO" id="GO:0030964">
    <property type="term" value="C:NADH dehydrogenase complex"/>
    <property type="evidence" value="ECO:0007669"/>
    <property type="project" value="TreeGrafter"/>
</dbReference>
<dbReference type="PANTHER" id="PTHR11434">
    <property type="entry name" value="NADH-UBIQUINONE OXIDOREDUCTASE SUBUNIT ND4L"/>
    <property type="match status" value="1"/>
</dbReference>
<dbReference type="InterPro" id="IPR039428">
    <property type="entry name" value="NUOK/Mnh_C1-like"/>
</dbReference>
<evidence type="ECO:0000256" key="6">
    <source>
        <dbReference type="ARBA" id="ARBA00022719"/>
    </source>
</evidence>
<dbReference type="EMBL" id="CP014691">
    <property type="protein sequence ID" value="AQS88667.1"/>
    <property type="molecule type" value="Genomic_DNA"/>
</dbReference>
<sequence length="103" mass="10801">MNPADPSGALIIAIILFALGMTGVMVRRNLLFMLMSVEIMLNAAALAFVAAGDRWHAADGQVMFIMIVSFAAAEAAVGLAIILRMHAAGRSTLDADTGNRLKG</sequence>
<dbReference type="AlphaFoldDB" id="A0A1U9KSG3"/>
<dbReference type="InterPro" id="IPR001133">
    <property type="entry name" value="NADH_UbQ_OxRdtase_chain4L/K"/>
</dbReference>
<keyword evidence="13" id="KW-1185">Reference proteome</keyword>
<reference evidence="12 13" key="1">
    <citation type="submission" date="2016-03" db="EMBL/GenBank/DDBJ databases">
        <title>Acetic acid bacteria sequencing.</title>
        <authorList>
            <person name="Brandt J."/>
            <person name="Jakob F."/>
            <person name="Vogel R.F."/>
        </authorList>
    </citation>
    <scope>NUCLEOTIDE SEQUENCE [LARGE SCALE GENOMIC DNA]</scope>
    <source>
        <strain evidence="12 13">NBRC 101099</strain>
    </source>
</reference>
<keyword evidence="10 11" id="KW-0472">Membrane</keyword>
<comment type="catalytic activity">
    <reaction evidence="11">
        <text>a quinone + NADH + 5 H(+)(in) = a quinol + NAD(+) + 4 H(+)(out)</text>
        <dbReference type="Rhea" id="RHEA:57888"/>
        <dbReference type="ChEBI" id="CHEBI:15378"/>
        <dbReference type="ChEBI" id="CHEBI:24646"/>
        <dbReference type="ChEBI" id="CHEBI:57540"/>
        <dbReference type="ChEBI" id="CHEBI:57945"/>
        <dbReference type="ChEBI" id="CHEBI:132124"/>
    </reaction>
</comment>
<feature type="transmembrane region" description="Helical" evidence="11">
    <location>
        <begin position="31"/>
        <end position="51"/>
    </location>
</feature>
<feature type="transmembrane region" description="Helical" evidence="11">
    <location>
        <begin position="63"/>
        <end position="83"/>
    </location>
</feature>
<comment type="subunit">
    <text evidence="11">NDH-1 is composed of 14 different subunits. Subunits NuoA, H, J, K, L, M, N constitute the membrane sector of the complex.</text>
</comment>
<feature type="transmembrane region" description="Helical" evidence="11">
    <location>
        <begin position="6"/>
        <end position="24"/>
    </location>
</feature>
<dbReference type="GO" id="GO:0050136">
    <property type="term" value="F:NADH dehydrogenase (quinone) (non-electrogenic) activity"/>
    <property type="evidence" value="ECO:0007669"/>
    <property type="project" value="UniProtKB-UniRule"/>
</dbReference>
<accession>A0A1U9KSG3</accession>
<dbReference type="NCBIfam" id="NF004320">
    <property type="entry name" value="PRK05715.1-2"/>
    <property type="match status" value="1"/>
</dbReference>
<dbReference type="NCBIfam" id="NF004319">
    <property type="entry name" value="PRK05715.1-1"/>
    <property type="match status" value="1"/>
</dbReference>
<comment type="function">
    <text evidence="1 11">NDH-1 shuttles electrons from NADH, via FMN and iron-sulfur (Fe-S) centers, to quinones in the respiratory chain. The immediate electron acceptor for the enzyme in this species is believed to be ubiquinone. Couples the redox reaction to proton translocation (for every two electrons transferred, four hydrogen ions are translocated across the cytoplasmic membrane), and thus conserves the redox energy in a proton gradient.</text>
</comment>
<evidence type="ECO:0000256" key="3">
    <source>
        <dbReference type="ARBA" id="ARBA00010519"/>
    </source>
</evidence>
<evidence type="ECO:0000256" key="9">
    <source>
        <dbReference type="ARBA" id="ARBA00023027"/>
    </source>
</evidence>
<keyword evidence="8 11" id="KW-1133">Transmembrane helix</keyword>
<evidence type="ECO:0000256" key="4">
    <source>
        <dbReference type="ARBA" id="ARBA00022448"/>
    </source>
</evidence>
<dbReference type="STRING" id="320497.A0U93_12890"/>
<dbReference type="Pfam" id="PF00420">
    <property type="entry name" value="Oxidored_q2"/>
    <property type="match status" value="1"/>
</dbReference>
<dbReference type="EC" id="7.1.1.-" evidence="11"/>
<dbReference type="KEGG" id="nch:A0U93_12890"/>
<evidence type="ECO:0000256" key="10">
    <source>
        <dbReference type="ARBA" id="ARBA00023136"/>
    </source>
</evidence>
<evidence type="ECO:0000256" key="2">
    <source>
        <dbReference type="ARBA" id="ARBA00004141"/>
    </source>
</evidence>
<evidence type="ECO:0000256" key="7">
    <source>
        <dbReference type="ARBA" id="ARBA00022967"/>
    </source>
</evidence>
<keyword evidence="11" id="KW-1003">Cell membrane</keyword>
<comment type="subcellular location">
    <subcellularLocation>
        <location evidence="11">Cell membrane</location>
        <topology evidence="11">Multi-pass membrane protein</topology>
    </subcellularLocation>
    <subcellularLocation>
        <location evidence="2">Membrane</location>
        <topology evidence="2">Multi-pass membrane protein</topology>
    </subcellularLocation>
</comment>
<evidence type="ECO:0000313" key="13">
    <source>
        <dbReference type="Proteomes" id="UP000188604"/>
    </source>
</evidence>
<keyword evidence="7 11" id="KW-1278">Translocase</keyword>
<name>A0A1U9KSG3_9PROT</name>
<keyword evidence="5 11" id="KW-0812">Transmembrane</keyword>
<dbReference type="Proteomes" id="UP000188604">
    <property type="component" value="Chromosome"/>
</dbReference>
<gene>
    <name evidence="11" type="primary">nuoK</name>
    <name evidence="12" type="ORF">A0U93_12890</name>
</gene>
<keyword evidence="9 11" id="KW-0520">NAD</keyword>
<evidence type="ECO:0000256" key="5">
    <source>
        <dbReference type="ARBA" id="ARBA00022692"/>
    </source>
</evidence>
<dbReference type="HAMAP" id="MF_01456">
    <property type="entry name" value="NDH1_NuoK"/>
    <property type="match status" value="1"/>
</dbReference>
<proteinExistence type="inferred from homology"/>
<evidence type="ECO:0000256" key="11">
    <source>
        <dbReference type="HAMAP-Rule" id="MF_01456"/>
    </source>
</evidence>
<protein>
    <recommendedName>
        <fullName evidence="11">NADH-quinone oxidoreductase subunit K</fullName>
        <ecNumber evidence="11">7.1.1.-</ecNumber>
    </recommendedName>
    <alternativeName>
        <fullName evidence="11">NADH dehydrogenase I subunit K</fullName>
    </alternativeName>
    <alternativeName>
        <fullName evidence="11">NDH-1 subunit K</fullName>
    </alternativeName>
</protein>
<evidence type="ECO:0000256" key="8">
    <source>
        <dbReference type="ARBA" id="ARBA00022989"/>
    </source>
</evidence>
<dbReference type="GO" id="GO:0048038">
    <property type="term" value="F:quinone binding"/>
    <property type="evidence" value="ECO:0007669"/>
    <property type="project" value="UniProtKB-KW"/>
</dbReference>
<evidence type="ECO:0000313" key="12">
    <source>
        <dbReference type="EMBL" id="AQS88667.1"/>
    </source>
</evidence>
<organism evidence="12 13">
    <name type="scientific">Neoasaia chiangmaiensis</name>
    <dbReference type="NCBI Taxonomy" id="320497"/>
    <lineage>
        <taxon>Bacteria</taxon>
        <taxon>Pseudomonadati</taxon>
        <taxon>Pseudomonadota</taxon>
        <taxon>Alphaproteobacteria</taxon>
        <taxon>Acetobacterales</taxon>
        <taxon>Acetobacteraceae</taxon>
        <taxon>Neoasaia</taxon>
    </lineage>
</organism>
<dbReference type="RefSeq" id="WP_077807712.1">
    <property type="nucleotide sequence ID" value="NZ_BJXS01000001.1"/>
</dbReference>
<dbReference type="FunFam" id="1.10.287.3510:FF:000001">
    <property type="entry name" value="NADH-quinone oxidoreductase subunit K"/>
    <property type="match status" value="1"/>
</dbReference>
<keyword evidence="11" id="KW-0830">Ubiquinone</keyword>
<keyword evidence="6 11" id="KW-0874">Quinone</keyword>
<dbReference type="PANTHER" id="PTHR11434:SF16">
    <property type="entry name" value="NADH-UBIQUINONE OXIDOREDUCTASE CHAIN 4L"/>
    <property type="match status" value="1"/>
</dbReference>
<dbReference type="GO" id="GO:0042773">
    <property type="term" value="P:ATP synthesis coupled electron transport"/>
    <property type="evidence" value="ECO:0007669"/>
    <property type="project" value="InterPro"/>
</dbReference>
<dbReference type="GO" id="GO:0005886">
    <property type="term" value="C:plasma membrane"/>
    <property type="evidence" value="ECO:0007669"/>
    <property type="project" value="UniProtKB-SubCell"/>
</dbReference>
<evidence type="ECO:0000256" key="1">
    <source>
        <dbReference type="ARBA" id="ARBA00002378"/>
    </source>
</evidence>
<keyword evidence="4 11" id="KW-0813">Transport</keyword>
<comment type="similarity">
    <text evidence="3 11">Belongs to the complex I subunit 4L family.</text>
</comment>
<dbReference type="Gene3D" id="1.10.287.3510">
    <property type="match status" value="1"/>
</dbReference>